<evidence type="ECO:0000256" key="1">
    <source>
        <dbReference type="ARBA" id="ARBA00022500"/>
    </source>
</evidence>
<dbReference type="Proteomes" id="UP000012589">
    <property type="component" value="Unassembled WGS sequence"/>
</dbReference>
<name>N2B424_9FIRM</name>
<evidence type="ECO:0000313" key="3">
    <source>
        <dbReference type="Proteomes" id="UP000012589"/>
    </source>
</evidence>
<dbReference type="OrthoDB" id="5614404at2"/>
<keyword evidence="1" id="KW-0145">Chemotaxis</keyword>
<dbReference type="InterPro" id="IPR037257">
    <property type="entry name" value="T2SS_E_N_sf"/>
</dbReference>
<dbReference type="AlphaFoldDB" id="N2B424"/>
<dbReference type="Gene3D" id="3.40.1550.10">
    <property type="entry name" value="CheC-like"/>
    <property type="match status" value="1"/>
</dbReference>
<keyword evidence="3" id="KW-1185">Reference proteome</keyword>
<proteinExistence type="predicted"/>
<sequence length="295" mass="33912">MYTQFFGNFLLQRNIVTPDQLIAAINQEATSHIKLGTLAMYHNLMTANEIDDIVVAQTHEDKHFGELAIERNYLTEDQVNHLLSEQSPEYLLLGQVLIEQGIISNGDLEDLIIDYESEHEIYDLDIQVDQKEQVTKLIRHYFKLGELENSNLFESYLTLLFNNLIRFIGADFTPMTPISCEEFAPQFGISQQINGKYNIATGLDMSCDMAIEFASRYAMDTFHEFDEYVQASLEDFLNLHNGLFTVNMSNNCSMELQLSPPEIHDEDLISLRKDAVSYLFPILYPFGTIYFLLSI</sequence>
<evidence type="ECO:0008006" key="4">
    <source>
        <dbReference type="Google" id="ProtNLM"/>
    </source>
</evidence>
<dbReference type="SUPFAM" id="SSF160246">
    <property type="entry name" value="EspE N-terminal domain-like"/>
    <property type="match status" value="1"/>
</dbReference>
<dbReference type="GO" id="GO:0006935">
    <property type="term" value="P:chemotaxis"/>
    <property type="evidence" value="ECO:0007669"/>
    <property type="project" value="UniProtKB-KW"/>
</dbReference>
<evidence type="ECO:0000313" key="2">
    <source>
        <dbReference type="EMBL" id="EMZ36352.1"/>
    </source>
</evidence>
<dbReference type="PATRIC" id="fig|1235802.3.peg.772"/>
<reference evidence="2 3" key="1">
    <citation type="journal article" date="2014" name="Genome Announc.">
        <title>Draft genome sequences of the altered schaedler flora, a defined bacterial community from gnotobiotic mice.</title>
        <authorList>
            <person name="Wannemuehler M.J."/>
            <person name="Overstreet A.M."/>
            <person name="Ward D.V."/>
            <person name="Phillips G.J."/>
        </authorList>
    </citation>
    <scope>NUCLEOTIDE SEQUENCE [LARGE SCALE GENOMIC DNA]</scope>
    <source>
        <strain evidence="2 3">ASF492</strain>
    </source>
</reference>
<dbReference type="SUPFAM" id="SSF103039">
    <property type="entry name" value="CheC-like"/>
    <property type="match status" value="1"/>
</dbReference>
<dbReference type="EMBL" id="AQFT01000023">
    <property type="protein sequence ID" value="EMZ36352.1"/>
    <property type="molecule type" value="Genomic_DNA"/>
</dbReference>
<dbReference type="STRING" id="1235802.C823_00719"/>
<organism evidence="2 3">
    <name type="scientific">Eubacterium plexicaudatum ASF492</name>
    <dbReference type="NCBI Taxonomy" id="1235802"/>
    <lineage>
        <taxon>Bacteria</taxon>
        <taxon>Bacillati</taxon>
        <taxon>Bacillota</taxon>
        <taxon>Clostridia</taxon>
        <taxon>Eubacteriales</taxon>
        <taxon>Eubacteriaceae</taxon>
        <taxon>Eubacterium</taxon>
    </lineage>
</organism>
<accession>N2B424</accession>
<dbReference type="eggNOG" id="COG1406">
    <property type="taxonomic scope" value="Bacteria"/>
</dbReference>
<protein>
    <recommendedName>
        <fullName evidence="4">Chemotaxis phosphatase CheX-like domain-containing protein</fullName>
    </recommendedName>
</protein>
<dbReference type="InterPro" id="IPR028976">
    <property type="entry name" value="CheC-like_sf"/>
</dbReference>
<dbReference type="HOGENOM" id="CLU_052003_0_0_9"/>
<gene>
    <name evidence="2" type="ORF">C823_00719</name>
</gene>
<comment type="caution">
    <text evidence="2">The sequence shown here is derived from an EMBL/GenBank/DDBJ whole genome shotgun (WGS) entry which is preliminary data.</text>
</comment>